<dbReference type="Pfam" id="PF01965">
    <property type="entry name" value="DJ-1_PfpI"/>
    <property type="match status" value="1"/>
</dbReference>
<dbReference type="RefSeq" id="WP_127046550.1">
    <property type="nucleotide sequence ID" value="NZ_RZGZ01000001.1"/>
</dbReference>
<dbReference type="Gene3D" id="3.40.50.880">
    <property type="match status" value="1"/>
</dbReference>
<dbReference type="PANTHER" id="PTHR42733">
    <property type="entry name" value="DJ-1 PROTEIN"/>
    <property type="match status" value="1"/>
</dbReference>
<name>A0A3S0X0W7_9MICO</name>
<dbReference type="GO" id="GO:0016740">
    <property type="term" value="F:transferase activity"/>
    <property type="evidence" value="ECO:0007669"/>
    <property type="project" value="UniProtKB-KW"/>
</dbReference>
<evidence type="ECO:0000256" key="1">
    <source>
        <dbReference type="ARBA" id="ARBA00008542"/>
    </source>
</evidence>
<dbReference type="InterPro" id="IPR002818">
    <property type="entry name" value="DJ-1/PfpI"/>
</dbReference>
<keyword evidence="4" id="KW-1185">Reference proteome</keyword>
<dbReference type="OrthoDB" id="9792284at2"/>
<organism evidence="3 4">
    <name type="scientific">Labedella endophytica</name>
    <dbReference type="NCBI Taxonomy" id="1523160"/>
    <lineage>
        <taxon>Bacteria</taxon>
        <taxon>Bacillati</taxon>
        <taxon>Actinomycetota</taxon>
        <taxon>Actinomycetes</taxon>
        <taxon>Micrococcales</taxon>
        <taxon>Microbacteriaceae</taxon>
        <taxon>Labedella</taxon>
    </lineage>
</organism>
<dbReference type="Proteomes" id="UP000274909">
    <property type="component" value="Unassembled WGS sequence"/>
</dbReference>
<dbReference type="EMBL" id="RZGZ01000001">
    <property type="protein sequence ID" value="RUR03299.1"/>
    <property type="molecule type" value="Genomic_DNA"/>
</dbReference>
<sequence>MSALVITTNYGIEQDELTVPVKALRDAGIDVTIAAVSTDDIRTLVGDEKPGESVTPDTTLDDVDPSAFDLLVVPGGTINADQLRLEATALNIARAFARDGKTIAAICHAPWLLVEADLTRGKTLTSFASIATDVRNSGATWVDEELVTDEADGWTLITSRSPEDLPAFTGAITSIG</sequence>
<evidence type="ECO:0000313" key="4">
    <source>
        <dbReference type="Proteomes" id="UP000274909"/>
    </source>
</evidence>
<dbReference type="NCBIfam" id="TIGR01382">
    <property type="entry name" value="PfpI"/>
    <property type="match status" value="1"/>
</dbReference>
<feature type="domain" description="DJ-1/PfpI" evidence="2">
    <location>
        <begin position="2"/>
        <end position="172"/>
    </location>
</feature>
<dbReference type="CDD" id="cd03134">
    <property type="entry name" value="GATase1_PfpI_like"/>
    <property type="match status" value="1"/>
</dbReference>
<protein>
    <submittedName>
        <fullName evidence="3">Type 1 glutamine amidotransferase</fullName>
    </submittedName>
</protein>
<dbReference type="SUPFAM" id="SSF52317">
    <property type="entry name" value="Class I glutamine amidotransferase-like"/>
    <property type="match status" value="1"/>
</dbReference>
<dbReference type="PANTHER" id="PTHR42733:SF12">
    <property type="entry name" value="PROTEINASE"/>
    <property type="match status" value="1"/>
</dbReference>
<dbReference type="InterPro" id="IPR006286">
    <property type="entry name" value="C56_PfpI-like"/>
</dbReference>
<dbReference type="AlphaFoldDB" id="A0A3S0X0W7"/>
<dbReference type="InterPro" id="IPR029062">
    <property type="entry name" value="Class_I_gatase-like"/>
</dbReference>
<evidence type="ECO:0000259" key="2">
    <source>
        <dbReference type="Pfam" id="PF01965"/>
    </source>
</evidence>
<gene>
    <name evidence="3" type="ORF">ELQ94_01750</name>
</gene>
<evidence type="ECO:0000313" key="3">
    <source>
        <dbReference type="EMBL" id="RUR03299.1"/>
    </source>
</evidence>
<keyword evidence="3" id="KW-0808">Transferase</keyword>
<proteinExistence type="inferred from homology"/>
<dbReference type="PROSITE" id="PS51276">
    <property type="entry name" value="PEPTIDASE_C56_PFPI"/>
    <property type="match status" value="1"/>
</dbReference>
<accession>A0A3S0X0W7</accession>
<reference evidence="3 4" key="1">
    <citation type="submission" date="2018-12" db="EMBL/GenBank/DDBJ databases">
        <authorList>
            <person name="Li F."/>
        </authorList>
    </citation>
    <scope>NUCLEOTIDE SEQUENCE [LARGE SCALE GENOMIC DNA]</scope>
    <source>
        <strain evidence="3 4">EGI 6500705</strain>
    </source>
</reference>
<keyword evidence="3" id="KW-0315">Glutamine amidotransferase</keyword>
<comment type="caution">
    <text evidence="3">The sequence shown here is derived from an EMBL/GenBank/DDBJ whole genome shotgun (WGS) entry which is preliminary data.</text>
</comment>
<comment type="similarity">
    <text evidence="1">Belongs to the peptidase C56 family.</text>
</comment>